<name>A0ABX2MSK4_9BACL</name>
<dbReference type="RefSeq" id="WP_175383069.1">
    <property type="nucleotide sequence ID" value="NZ_JABMCC010000118.1"/>
</dbReference>
<evidence type="ECO:0000313" key="2">
    <source>
        <dbReference type="Proteomes" id="UP000577724"/>
    </source>
</evidence>
<organism evidence="1 2">
    <name type="scientific">Paenibacillus taichungensis</name>
    <dbReference type="NCBI Taxonomy" id="484184"/>
    <lineage>
        <taxon>Bacteria</taxon>
        <taxon>Bacillati</taxon>
        <taxon>Bacillota</taxon>
        <taxon>Bacilli</taxon>
        <taxon>Bacillales</taxon>
        <taxon>Paenibacillaceae</taxon>
        <taxon>Paenibacillus</taxon>
    </lineage>
</organism>
<dbReference type="GeneID" id="97133743"/>
<comment type="caution">
    <text evidence="1">The sequence shown here is derived from an EMBL/GenBank/DDBJ whole genome shotgun (WGS) entry which is preliminary data.</text>
</comment>
<accession>A0ABX2MSK4</accession>
<proteinExistence type="predicted"/>
<reference evidence="1 2" key="1">
    <citation type="submission" date="2020-05" db="EMBL/GenBank/DDBJ databases">
        <title>Genome Sequencing of Type Strains.</title>
        <authorList>
            <person name="Lemaire J.F."/>
            <person name="Inderbitzin P."/>
            <person name="Gregorio O.A."/>
            <person name="Collins S.B."/>
            <person name="Wespe N."/>
            <person name="Knight-Connoni V."/>
        </authorList>
    </citation>
    <scope>NUCLEOTIDE SEQUENCE [LARGE SCALE GENOMIC DNA]</scope>
    <source>
        <strain evidence="1 2">DSM 19942</strain>
    </source>
</reference>
<gene>
    <name evidence="1" type="ORF">HP548_23625</name>
</gene>
<dbReference type="Proteomes" id="UP000577724">
    <property type="component" value="Unassembled WGS sequence"/>
</dbReference>
<sequence length="297" mass="34138">MKCINKKHISSKETQLKKAKGPYWTKKNEAFCIEVLESIQLQQDKIALTSNDLMITLVLLLNSCRNSISRVKDKSKKTYFGKEHGFNNSREMAEALIAKENFLREWFRCCELYIAYGFKLEHRPTLGRIDHDLGYTLENLEVQGYSINTSSRMRERSSKECAAIVVLKESEKLILLECSSGKNAIQRINEVTDIEITRSLLRGNLTSGLRRSNKEYSVLIIGKESLMGTPEIIELPFPVTVIHDEKHNSLIALSNESDTKTSIYIDEKGALRIDWIDNQQTINYVNIIEREGQDTWQ</sequence>
<keyword evidence="2" id="KW-1185">Reference proteome</keyword>
<evidence type="ECO:0000313" key="1">
    <source>
        <dbReference type="EMBL" id="NUU57075.1"/>
    </source>
</evidence>
<protein>
    <submittedName>
        <fullName evidence="1">Uncharacterized protein</fullName>
    </submittedName>
</protein>
<dbReference type="EMBL" id="JABMCC010000118">
    <property type="protein sequence ID" value="NUU57075.1"/>
    <property type="molecule type" value="Genomic_DNA"/>
</dbReference>